<reference evidence="3" key="1">
    <citation type="submission" date="2021-07" db="EMBL/GenBank/DDBJ databases">
        <authorList>
            <person name="Catto M.A."/>
            <person name="Jacobson A."/>
            <person name="Kennedy G."/>
            <person name="Labadie P."/>
            <person name="Hunt B.G."/>
            <person name="Srinivasan R."/>
        </authorList>
    </citation>
    <scope>NUCLEOTIDE SEQUENCE</scope>
    <source>
        <strain evidence="3">PL_HMW_Pooled</strain>
        <tissue evidence="3">Head</tissue>
    </source>
</reference>
<dbReference type="EMBL" id="JAHWGI010000801">
    <property type="protein sequence ID" value="KAK3917869.1"/>
    <property type="molecule type" value="Genomic_DNA"/>
</dbReference>
<dbReference type="EMBL" id="JAHWGI010000504">
    <property type="protein sequence ID" value="KAK3916207.1"/>
    <property type="molecule type" value="Genomic_DNA"/>
</dbReference>
<dbReference type="AlphaFoldDB" id="A0AAE1HHF8"/>
<evidence type="ECO:0000313" key="5">
    <source>
        <dbReference type="EMBL" id="KAK3923347.1"/>
    </source>
</evidence>
<dbReference type="EMBL" id="JAHWGI010001409">
    <property type="protein sequence ID" value="KAK3930103.1"/>
    <property type="molecule type" value="Genomic_DNA"/>
</dbReference>
<dbReference type="EMBL" id="JAHWGI010001042">
    <property type="protein sequence ID" value="KAK3921629.1"/>
    <property type="molecule type" value="Genomic_DNA"/>
</dbReference>
<name>A0AAE1HHF8_9NEOP</name>
<comment type="caution">
    <text evidence="3">The sequence shown here is derived from an EMBL/GenBank/DDBJ whole genome shotgun (WGS) entry which is preliminary data.</text>
</comment>
<accession>A0AAE1HHF8</accession>
<dbReference type="EMBL" id="JAHWGI010001145">
    <property type="protein sequence ID" value="KAK3923347.1"/>
    <property type="molecule type" value="Genomic_DNA"/>
</dbReference>
<evidence type="ECO:0000313" key="4">
    <source>
        <dbReference type="EMBL" id="KAK3921629.1"/>
    </source>
</evidence>
<sequence length="69" mass="8230">MALNNLYRDLVIMRQQRWQFQSDAVLQLIRIFKKGEQQCRYLPQESFQSIGSCSYTRTVFAVCFLGDWC</sequence>
<evidence type="ECO:0000313" key="6">
    <source>
        <dbReference type="EMBL" id="KAK3930103.1"/>
    </source>
</evidence>
<evidence type="ECO:0000313" key="1">
    <source>
        <dbReference type="EMBL" id="KAK3916207.1"/>
    </source>
</evidence>
<gene>
    <name evidence="5" type="ORF">KUF71_001758</name>
    <name evidence="6" type="ORF">KUF71_004674</name>
    <name evidence="2" type="ORF">KUF71_007301</name>
    <name evidence="3" type="ORF">KUF71_010637</name>
    <name evidence="4" type="ORF">KUF71_010814</name>
    <name evidence="1" type="ORF">KUF71_025468</name>
</gene>
<evidence type="ECO:0000313" key="3">
    <source>
        <dbReference type="EMBL" id="KAK3921422.1"/>
    </source>
</evidence>
<evidence type="ECO:0000313" key="2">
    <source>
        <dbReference type="EMBL" id="KAK3917869.1"/>
    </source>
</evidence>
<organism evidence="3 7">
    <name type="scientific">Frankliniella fusca</name>
    <dbReference type="NCBI Taxonomy" id="407009"/>
    <lineage>
        <taxon>Eukaryota</taxon>
        <taxon>Metazoa</taxon>
        <taxon>Ecdysozoa</taxon>
        <taxon>Arthropoda</taxon>
        <taxon>Hexapoda</taxon>
        <taxon>Insecta</taxon>
        <taxon>Pterygota</taxon>
        <taxon>Neoptera</taxon>
        <taxon>Paraneoptera</taxon>
        <taxon>Thysanoptera</taxon>
        <taxon>Terebrantia</taxon>
        <taxon>Thripoidea</taxon>
        <taxon>Thripidae</taxon>
        <taxon>Frankliniella</taxon>
    </lineage>
</organism>
<dbReference type="EMBL" id="JAHWGI010001033">
    <property type="protein sequence ID" value="KAK3921422.1"/>
    <property type="molecule type" value="Genomic_DNA"/>
</dbReference>
<proteinExistence type="predicted"/>
<evidence type="ECO:0000313" key="7">
    <source>
        <dbReference type="Proteomes" id="UP001219518"/>
    </source>
</evidence>
<reference evidence="3" key="2">
    <citation type="journal article" date="2023" name="BMC Genomics">
        <title>Pest status, molecular evolution, and epigenetic factors derived from the genome assembly of Frankliniella fusca, a thysanopteran phytovirus vector.</title>
        <authorList>
            <person name="Catto M.A."/>
            <person name="Labadie P.E."/>
            <person name="Jacobson A.L."/>
            <person name="Kennedy G.G."/>
            <person name="Srinivasan R."/>
            <person name="Hunt B.G."/>
        </authorList>
    </citation>
    <scope>NUCLEOTIDE SEQUENCE</scope>
    <source>
        <strain evidence="3">PL_HMW_Pooled</strain>
    </source>
</reference>
<protein>
    <submittedName>
        <fullName evidence="3">Tyrosine-protein phosphatase 10D</fullName>
    </submittedName>
</protein>
<dbReference type="Proteomes" id="UP001219518">
    <property type="component" value="Unassembled WGS sequence"/>
</dbReference>
<keyword evidence="7" id="KW-1185">Reference proteome</keyword>